<accession>A0A0F9A1L8</accession>
<sequence length="33" mass="3880">MNLMDETIKALSKPPRRKDMKYTEGPWTIEVPC</sequence>
<feature type="non-terminal residue" evidence="1">
    <location>
        <position position="33"/>
    </location>
</feature>
<comment type="caution">
    <text evidence="1">The sequence shown here is derived from an EMBL/GenBank/DDBJ whole genome shotgun (WGS) entry which is preliminary data.</text>
</comment>
<reference evidence="1" key="1">
    <citation type="journal article" date="2015" name="Nature">
        <title>Complex archaea that bridge the gap between prokaryotes and eukaryotes.</title>
        <authorList>
            <person name="Spang A."/>
            <person name="Saw J.H."/>
            <person name="Jorgensen S.L."/>
            <person name="Zaremba-Niedzwiedzka K."/>
            <person name="Martijn J."/>
            <person name="Lind A.E."/>
            <person name="van Eijk R."/>
            <person name="Schleper C."/>
            <person name="Guy L."/>
            <person name="Ettema T.J."/>
        </authorList>
    </citation>
    <scope>NUCLEOTIDE SEQUENCE</scope>
</reference>
<organism evidence="1">
    <name type="scientific">marine sediment metagenome</name>
    <dbReference type="NCBI Taxonomy" id="412755"/>
    <lineage>
        <taxon>unclassified sequences</taxon>
        <taxon>metagenomes</taxon>
        <taxon>ecological metagenomes</taxon>
    </lineage>
</organism>
<proteinExistence type="predicted"/>
<protein>
    <submittedName>
        <fullName evidence="1">Uncharacterized protein</fullName>
    </submittedName>
</protein>
<name>A0A0F9A1L8_9ZZZZ</name>
<dbReference type="AlphaFoldDB" id="A0A0F9A1L8"/>
<gene>
    <name evidence="1" type="ORF">LCGC14_2626550</name>
</gene>
<evidence type="ECO:0000313" key="1">
    <source>
        <dbReference type="EMBL" id="KKL02316.1"/>
    </source>
</evidence>
<dbReference type="EMBL" id="LAZR01044948">
    <property type="protein sequence ID" value="KKL02316.1"/>
    <property type="molecule type" value="Genomic_DNA"/>
</dbReference>